<proteinExistence type="predicted"/>
<keyword evidence="4" id="KW-1185">Reference proteome</keyword>
<dbReference type="EMBL" id="CAXDID020000056">
    <property type="protein sequence ID" value="CAL6008053.1"/>
    <property type="molecule type" value="Genomic_DNA"/>
</dbReference>
<dbReference type="Proteomes" id="UP001642409">
    <property type="component" value="Unassembled WGS sequence"/>
</dbReference>
<protein>
    <submittedName>
        <fullName evidence="2">Uncharacterized protein</fullName>
    </submittedName>
</protein>
<dbReference type="EMBL" id="CATOUU010000341">
    <property type="protein sequence ID" value="CAI9925516.1"/>
    <property type="molecule type" value="Genomic_DNA"/>
</dbReference>
<reference evidence="2" key="1">
    <citation type="submission" date="2023-06" db="EMBL/GenBank/DDBJ databases">
        <authorList>
            <person name="Kurt Z."/>
        </authorList>
    </citation>
    <scope>NUCLEOTIDE SEQUENCE</scope>
</reference>
<organism evidence="2">
    <name type="scientific">Hexamita inflata</name>
    <dbReference type="NCBI Taxonomy" id="28002"/>
    <lineage>
        <taxon>Eukaryota</taxon>
        <taxon>Metamonada</taxon>
        <taxon>Diplomonadida</taxon>
        <taxon>Hexamitidae</taxon>
        <taxon>Hexamitinae</taxon>
        <taxon>Hexamita</taxon>
    </lineage>
</organism>
<keyword evidence="1" id="KW-1133">Transmembrane helix</keyword>
<keyword evidence="1" id="KW-0472">Membrane</keyword>
<dbReference type="AlphaFoldDB" id="A0AA86NTZ0"/>
<evidence type="ECO:0000313" key="3">
    <source>
        <dbReference type="EMBL" id="CAL6008053.1"/>
    </source>
</evidence>
<comment type="caution">
    <text evidence="2">The sequence shown here is derived from an EMBL/GenBank/DDBJ whole genome shotgun (WGS) entry which is preliminary data.</text>
</comment>
<keyword evidence="1" id="KW-0812">Transmembrane</keyword>
<evidence type="ECO:0000313" key="2">
    <source>
        <dbReference type="EMBL" id="CAI9925516.1"/>
    </source>
</evidence>
<name>A0AA86NTZ0_9EUKA</name>
<reference evidence="3 4" key="2">
    <citation type="submission" date="2024-07" db="EMBL/GenBank/DDBJ databases">
        <authorList>
            <person name="Akdeniz Z."/>
        </authorList>
    </citation>
    <scope>NUCLEOTIDE SEQUENCE [LARGE SCALE GENOMIC DNA]</scope>
</reference>
<accession>A0AA86NTZ0</accession>
<feature type="transmembrane region" description="Helical" evidence="1">
    <location>
        <begin position="1075"/>
        <end position="1099"/>
    </location>
</feature>
<evidence type="ECO:0000256" key="1">
    <source>
        <dbReference type="SAM" id="Phobius"/>
    </source>
</evidence>
<sequence length="1157" mass="126830">MRESACSLFVNHTFTDGSSCLASCPAERKYFDSNQICSAVCPNDFPFAEASNLCVSKCGSGNYAATSHPQKFECRSTCDNYFVTNETNENSRQCVDECHSQPSKKFLDPVSKECVTSCPQPFYNVIAATGFQTCLPNCDADVHGLDSAFHVSMERCEAVCSLFSSTKFTKDRLCQDACDGAKPVFVSDNICVENCYSQASEIFLNEGSNQCSDTCAHSSYYRNSDGSLFCTADVCGPANFTGAESYHASYLRCESACSLFVNHTFTDGSSCLASCPAERKYFDSNQICSAVCPNDFPFAEASNLCVSKCGSGNYAATSHPQKFECRSTCDNYFVTNETNENSHQCVDECHSQPSKKFLDPVSKECVTSCPQPFYNVIAATGFQTCLPNCDADVHGLDSAFHVSMERCEAVCSLFSSTKFTKDRLCQDACDGAKPVFVSGNICVENCYSQASEIFLNEGSNQCSDTCAHSSYYRNSDGSLFCTADVCGPANFTGVESYHASYLRCESACSLFVNHTFTDGSPCLASCPAERKYFDSNQICSAVCPNDFPFAEASNLCVSKCGSGNYAATSNPQKFECRSTCDNYFVTNETNENSHQCVDECHSQPSKKFLDPVSKECVTSCPQPFYSVIAATGFQTCLPNCDADVHGLDSAFHVSMERCEAVCSLFSSTKFTKDRLCQDACDGAKPVFVSDNICVENCYSQASEIFLNEGSNQCSDTCAHSSYYRNSDGSLFCPADVCGPANFTGAESYHASYLRCESACSLFVNHTFTDGSSCLASCPAERKYFDSNQICSAVCPNDFPFAEASNLCVSKCGSGNYAATSNPQKFECRSTCDNYFVTNETNENSHQCVDECSNQQIKQIINVVTNECISSCVGFITQDGLKCVSDCKVFNNFVSVDQKHCISNCKSVEGSVLSFSGNYCVTDCRTDNIDTDFNTEKTQCTLQCQLQSYPNLQKSACVSDCSKINAVLSLENTCELSCQAGVLDVSGKICLLSCGNFQIQTAQRCVCDIQNNFVQINNSCVCDSNNGYYLQDSLCVCDVSRGFILSENVCLCDQSLYLLSPQNGVCQRKIQSQKGWLVVVIGGMAGLFLLIAIVFVIIFWKRRSQKLKKIQTEIKTNKRRSKITDEISYFKQRNDLVLYSAKISRDEMDESQCSVFVE</sequence>
<evidence type="ECO:0000313" key="4">
    <source>
        <dbReference type="Proteomes" id="UP001642409"/>
    </source>
</evidence>
<gene>
    <name evidence="2" type="ORF">HINF_LOCUS13161</name>
    <name evidence="3" type="ORF">HINF_LOCUS20939</name>
</gene>